<evidence type="ECO:0000256" key="2">
    <source>
        <dbReference type="ARBA" id="ARBA00023015"/>
    </source>
</evidence>
<comment type="caution">
    <text evidence="9">The sequence shown here is derived from an EMBL/GenBank/DDBJ whole genome shotgun (WGS) entry which is preliminary data.</text>
</comment>
<comment type="subcellular location">
    <subcellularLocation>
        <location evidence="1">Nucleus</location>
    </subcellularLocation>
</comment>
<feature type="domain" description="HTH myb-type" evidence="8">
    <location>
        <begin position="48"/>
        <end position="107"/>
    </location>
</feature>
<gene>
    <name evidence="9" type="ORF">BAE44_0000486</name>
</gene>
<dbReference type="InterPro" id="IPR009057">
    <property type="entry name" value="Homeodomain-like_sf"/>
</dbReference>
<feature type="compositionally biased region" description="Polar residues" evidence="6">
    <location>
        <begin position="297"/>
        <end position="310"/>
    </location>
</feature>
<keyword evidence="4" id="KW-0804">Transcription</keyword>
<dbReference type="PANTHER" id="PTHR31442">
    <property type="entry name" value="HOMEODOMAIN-LIKE SUPERFAMILY PROTEIN-RELATED"/>
    <property type="match status" value="1"/>
</dbReference>
<proteinExistence type="predicted"/>
<feature type="chain" id="PRO_5009189391" description="HTH myb-type domain-containing protein" evidence="7">
    <location>
        <begin position="18"/>
        <end position="329"/>
    </location>
</feature>
<dbReference type="GO" id="GO:0003677">
    <property type="term" value="F:DNA binding"/>
    <property type="evidence" value="ECO:0007669"/>
    <property type="project" value="UniProtKB-KW"/>
</dbReference>
<dbReference type="STRING" id="888268.A0A1E5WM94"/>
<dbReference type="OrthoDB" id="1113892at2759"/>
<protein>
    <recommendedName>
        <fullName evidence="8">HTH myb-type domain-containing protein</fullName>
    </recommendedName>
</protein>
<sequence>MAMMLLLRSCILGMARTVRRMAQTTPGSTQRRTKRMAMLLKRKDDILTQKKQRIQWSGQLQDKFLEAIDQIGIDKAVPKKIMEVMNVDGLSRGHIASHLQKYRIYLKRLNEGTQPWWSGMTPSISNKSASQCFPSGPSSSSANISDGVVFNTSIPFSYGTSASSSANTTNDSSPLATRMRFTSSHSQTSFASILRTKMLEANRGIPFDAENFFDEITNGFSEQVVVDPFNSGSNANSTVIPIGYSDLGSSSNIRPTLSNFQIGNSVVPTQMPNGGSATGNLPDGGVVDQQVVGDQVNNSNELPGGTSETRNGGIDGVDDSFVDSDWGFF</sequence>
<evidence type="ECO:0000313" key="10">
    <source>
        <dbReference type="Proteomes" id="UP000095767"/>
    </source>
</evidence>
<dbReference type="SUPFAM" id="SSF46689">
    <property type="entry name" value="Homeodomain-like"/>
    <property type="match status" value="1"/>
</dbReference>
<dbReference type="PANTHER" id="PTHR31442:SF40">
    <property type="entry name" value="HOMEODOMAIN-LIKE SUPERFAMILY PROTEIN"/>
    <property type="match status" value="1"/>
</dbReference>
<keyword evidence="5" id="KW-0539">Nucleus</keyword>
<dbReference type="InterPro" id="IPR044841">
    <property type="entry name" value="LUX/BOA-like"/>
</dbReference>
<keyword evidence="7" id="KW-0732">Signal</keyword>
<dbReference type="Gene3D" id="1.10.10.60">
    <property type="entry name" value="Homeodomain-like"/>
    <property type="match status" value="1"/>
</dbReference>
<dbReference type="GO" id="GO:0003700">
    <property type="term" value="F:DNA-binding transcription factor activity"/>
    <property type="evidence" value="ECO:0007669"/>
    <property type="project" value="InterPro"/>
</dbReference>
<dbReference type="GO" id="GO:0005634">
    <property type="term" value="C:nucleus"/>
    <property type="evidence" value="ECO:0007669"/>
    <property type="project" value="UniProtKB-SubCell"/>
</dbReference>
<evidence type="ECO:0000313" key="9">
    <source>
        <dbReference type="EMBL" id="OEL38494.1"/>
    </source>
</evidence>
<dbReference type="PROSITE" id="PS51294">
    <property type="entry name" value="HTH_MYB"/>
    <property type="match status" value="1"/>
</dbReference>
<evidence type="ECO:0000256" key="6">
    <source>
        <dbReference type="SAM" id="MobiDB-lite"/>
    </source>
</evidence>
<evidence type="ECO:0000256" key="3">
    <source>
        <dbReference type="ARBA" id="ARBA00023125"/>
    </source>
</evidence>
<evidence type="ECO:0000256" key="1">
    <source>
        <dbReference type="ARBA" id="ARBA00004123"/>
    </source>
</evidence>
<evidence type="ECO:0000256" key="5">
    <source>
        <dbReference type="ARBA" id="ARBA00023242"/>
    </source>
</evidence>
<dbReference type="FunFam" id="1.10.10.60:FF:000007">
    <property type="entry name" value="Two-component response regulator"/>
    <property type="match status" value="1"/>
</dbReference>
<dbReference type="InterPro" id="IPR006447">
    <property type="entry name" value="Myb_dom_plants"/>
</dbReference>
<organism evidence="9 10">
    <name type="scientific">Dichanthelium oligosanthes</name>
    <dbReference type="NCBI Taxonomy" id="888268"/>
    <lineage>
        <taxon>Eukaryota</taxon>
        <taxon>Viridiplantae</taxon>
        <taxon>Streptophyta</taxon>
        <taxon>Embryophyta</taxon>
        <taxon>Tracheophyta</taxon>
        <taxon>Spermatophyta</taxon>
        <taxon>Magnoliopsida</taxon>
        <taxon>Liliopsida</taxon>
        <taxon>Poales</taxon>
        <taxon>Poaceae</taxon>
        <taxon>PACMAD clade</taxon>
        <taxon>Panicoideae</taxon>
        <taxon>Panicodae</taxon>
        <taxon>Paniceae</taxon>
        <taxon>Dichantheliinae</taxon>
        <taxon>Dichanthelium</taxon>
    </lineage>
</organism>
<evidence type="ECO:0000256" key="7">
    <source>
        <dbReference type="SAM" id="SignalP"/>
    </source>
</evidence>
<reference evidence="9 10" key="1">
    <citation type="submission" date="2016-09" db="EMBL/GenBank/DDBJ databases">
        <title>The draft genome of Dichanthelium oligosanthes: A C3 panicoid grass species.</title>
        <authorList>
            <person name="Studer A.J."/>
            <person name="Schnable J.C."/>
            <person name="Brutnell T.P."/>
        </authorList>
    </citation>
    <scope>NUCLEOTIDE SEQUENCE [LARGE SCALE GENOMIC DNA]</scope>
    <source>
        <strain evidence="10">cv. Kellogg 1175</strain>
        <tissue evidence="9">Leaf</tissue>
    </source>
</reference>
<feature type="signal peptide" evidence="7">
    <location>
        <begin position="1"/>
        <end position="17"/>
    </location>
</feature>
<name>A0A1E5WM94_9POAL</name>
<keyword evidence="3" id="KW-0238">DNA-binding</keyword>
<dbReference type="EMBL" id="LWDX02001587">
    <property type="protein sequence ID" value="OEL38494.1"/>
    <property type="molecule type" value="Genomic_DNA"/>
</dbReference>
<dbReference type="Proteomes" id="UP000095767">
    <property type="component" value="Unassembled WGS sequence"/>
</dbReference>
<dbReference type="InterPro" id="IPR017930">
    <property type="entry name" value="Myb_dom"/>
</dbReference>
<evidence type="ECO:0000256" key="4">
    <source>
        <dbReference type="ARBA" id="ARBA00023163"/>
    </source>
</evidence>
<evidence type="ECO:0000259" key="8">
    <source>
        <dbReference type="PROSITE" id="PS51294"/>
    </source>
</evidence>
<dbReference type="AlphaFoldDB" id="A0A1E5WM94"/>
<accession>A0A1E5WM94</accession>
<feature type="region of interest" description="Disordered" evidence="6">
    <location>
        <begin position="296"/>
        <end position="318"/>
    </location>
</feature>
<keyword evidence="2" id="KW-0805">Transcription regulation</keyword>
<dbReference type="NCBIfam" id="TIGR01557">
    <property type="entry name" value="myb_SHAQKYF"/>
    <property type="match status" value="1"/>
</dbReference>
<keyword evidence="10" id="KW-1185">Reference proteome</keyword>